<evidence type="ECO:0000313" key="4">
    <source>
        <dbReference type="Proteomes" id="UP000231655"/>
    </source>
</evidence>
<dbReference type="Proteomes" id="UP000231702">
    <property type="component" value="Unassembled WGS sequence"/>
</dbReference>
<dbReference type="EMBL" id="OBEA01000002">
    <property type="protein sequence ID" value="SNY48726.1"/>
    <property type="molecule type" value="Genomic_DNA"/>
</dbReference>
<dbReference type="InterPro" id="IPR021323">
    <property type="entry name" value="DUF2927"/>
</dbReference>
<evidence type="ECO:0000313" key="5">
    <source>
        <dbReference type="Proteomes" id="UP000231702"/>
    </source>
</evidence>
<reference evidence="2 5" key="2">
    <citation type="journal article" date="2018" name="Int. J. Syst. Evol. Microbiol.">
        <title>Pseudooceanicola lipolyticus sp. nov., a marine alphaproteobacterium, reclassification of Oceanicola flagellatus as Pseudooceanicola flagellatus comb. nov. and emended description of the genus Pseudooceanicola.</title>
        <authorList>
            <person name="Huang M.-M."/>
            <person name="Guo L.-L."/>
            <person name="Wu Y.-H."/>
            <person name="Lai Q.-L."/>
            <person name="Shao Z.-Z."/>
            <person name="Wang C.-S."/>
            <person name="Wu M."/>
            <person name="Xu X.-W."/>
        </authorList>
    </citation>
    <scope>NUCLEOTIDE SEQUENCE [LARGE SCALE GENOMIC DNA]</scope>
    <source>
        <strain evidence="2 5">Ar-45</strain>
    </source>
</reference>
<protein>
    <submittedName>
        <fullName evidence="2">DUF2927 domain-containing protein</fullName>
    </submittedName>
</protein>
<organism evidence="3 4">
    <name type="scientific">Pseudooceanicola antarcticus</name>
    <dbReference type="NCBI Taxonomy" id="1247613"/>
    <lineage>
        <taxon>Bacteria</taxon>
        <taxon>Pseudomonadati</taxon>
        <taxon>Pseudomonadota</taxon>
        <taxon>Alphaproteobacteria</taxon>
        <taxon>Rhodobacterales</taxon>
        <taxon>Paracoccaceae</taxon>
        <taxon>Pseudooceanicola</taxon>
    </lineage>
</organism>
<dbReference type="AlphaFoldDB" id="A0A285INP8"/>
<accession>A0A285INP8</accession>
<feature type="region of interest" description="Disordered" evidence="1">
    <location>
        <begin position="1"/>
        <end position="23"/>
    </location>
</feature>
<dbReference type="OrthoDB" id="3295600at2"/>
<proteinExistence type="predicted"/>
<name>A0A285INP8_9RHOB</name>
<evidence type="ECO:0000313" key="2">
    <source>
        <dbReference type="EMBL" id="PJE28626.1"/>
    </source>
</evidence>
<dbReference type="Pfam" id="PF11150">
    <property type="entry name" value="DUF2927"/>
    <property type="match status" value="1"/>
</dbReference>
<keyword evidence="5" id="KW-1185">Reference proteome</keyword>
<dbReference type="Proteomes" id="UP000231655">
    <property type="component" value="Unassembled WGS sequence"/>
</dbReference>
<gene>
    <name evidence="2" type="ORF">CVM39_09095</name>
    <name evidence="3" type="ORF">SAMN06297129_1553</name>
</gene>
<feature type="region of interest" description="Disordered" evidence="1">
    <location>
        <begin position="330"/>
        <end position="351"/>
    </location>
</feature>
<evidence type="ECO:0000256" key="1">
    <source>
        <dbReference type="SAM" id="MobiDB-lite"/>
    </source>
</evidence>
<dbReference type="EMBL" id="PGTD01000016">
    <property type="protein sequence ID" value="PJE28626.1"/>
    <property type="molecule type" value="Genomic_DNA"/>
</dbReference>
<dbReference type="RefSeq" id="WP_097145281.1">
    <property type="nucleotide sequence ID" value="NZ_OBEA01000002.1"/>
</dbReference>
<evidence type="ECO:0000313" key="3">
    <source>
        <dbReference type="EMBL" id="SNY48726.1"/>
    </source>
</evidence>
<sequence>MTKVTPGRADQGGRGRARGPQGRLSRALLLPLMPLLLSACSLGLEPSGPPRESLRPVQRSAAAVPAPSRAASQALEAYYETQLSEALARDLMRRDGGGPDAGFTAEDLARNFARIAFFDERSRARLADGTEAPGKLLRWERPVRVKPVFGDSVGEAQRASDRATLRPLLRRLARTTGHPVSFSGESANFHLLVMAETDRPEMLSIVSRLVPNISAVTLATLRNLPRDVPCLVMGFADERGGVRYGSAIALVRAELPPRMREACFHEEIAQGLGLRNDSPEARPSVFNDDEEFALLTEQDEMMLSMLYDARLRSGMSLEEARPLIPVLAAERRPGPLASDTGAEELRVSESR</sequence>
<reference evidence="3 4" key="1">
    <citation type="submission" date="2017-09" db="EMBL/GenBank/DDBJ databases">
        <authorList>
            <person name="Ehlers B."/>
            <person name="Leendertz F.H."/>
        </authorList>
    </citation>
    <scope>NUCLEOTIDE SEQUENCE [LARGE SCALE GENOMIC DNA]</scope>
    <source>
        <strain evidence="3 4">CGMCC 1.12662</strain>
    </source>
</reference>